<feature type="transmembrane region" description="Helical" evidence="7">
    <location>
        <begin position="220"/>
        <end position="241"/>
    </location>
</feature>
<dbReference type="Proteomes" id="UP000535511">
    <property type="component" value="Unassembled WGS sequence"/>
</dbReference>
<feature type="transmembrane region" description="Helical" evidence="7">
    <location>
        <begin position="155"/>
        <end position="176"/>
    </location>
</feature>
<evidence type="ECO:0000313" key="10">
    <source>
        <dbReference type="Proteomes" id="UP000535511"/>
    </source>
</evidence>
<proteinExistence type="predicted"/>
<evidence type="ECO:0000256" key="7">
    <source>
        <dbReference type="SAM" id="Phobius"/>
    </source>
</evidence>
<comment type="subcellular location">
    <subcellularLocation>
        <location evidence="1">Cell membrane</location>
        <topology evidence="1">Multi-pass membrane protein</topology>
    </subcellularLocation>
</comment>
<dbReference type="PANTHER" id="PTHR23513:SF11">
    <property type="entry name" value="STAPHYLOFERRIN A TRANSPORTER"/>
    <property type="match status" value="1"/>
</dbReference>
<feature type="transmembrane region" description="Helical" evidence="7">
    <location>
        <begin position="82"/>
        <end position="103"/>
    </location>
</feature>
<evidence type="ECO:0000256" key="5">
    <source>
        <dbReference type="ARBA" id="ARBA00022989"/>
    </source>
</evidence>
<dbReference type="InterPro" id="IPR036259">
    <property type="entry name" value="MFS_trans_sf"/>
</dbReference>
<dbReference type="RefSeq" id="WP_343051915.1">
    <property type="nucleotide sequence ID" value="NZ_JACCBG010000001.1"/>
</dbReference>
<feature type="domain" description="Major facilitator superfamily (MFS) profile" evidence="8">
    <location>
        <begin position="17"/>
        <end position="402"/>
    </location>
</feature>
<organism evidence="9 10">
    <name type="scientific">Nocardioides panaciterrulae</name>
    <dbReference type="NCBI Taxonomy" id="661492"/>
    <lineage>
        <taxon>Bacteria</taxon>
        <taxon>Bacillati</taxon>
        <taxon>Actinomycetota</taxon>
        <taxon>Actinomycetes</taxon>
        <taxon>Propionibacteriales</taxon>
        <taxon>Nocardioidaceae</taxon>
        <taxon>Nocardioides</taxon>
    </lineage>
</organism>
<dbReference type="CDD" id="cd06173">
    <property type="entry name" value="MFS_MefA_like"/>
    <property type="match status" value="1"/>
</dbReference>
<sequence length="416" mass="43522">MRAGPGPAGSGVLANRRFRWFFLSRLVNLAGSTMASVAVAFAVLDVSDSANALGQVLAARTIPLVVFLLVGGVLADRLPRVLVIQASNLLSFVTQAVVAYLVISGRAEIWQLVVLEGLNGTVSAASMPAMQGLLPQLVPRDQLQPANVLLSMSRGALTVVGPSVAAALVVTVGPGWAVAADAASWLAAAVLLVPVRTPSRARGAEPAGGMWRELREGWTLFRSTTWLWVVVLAFGVLNAMHSGALLTLGPVVAKRTFGVPGWGLAMSAEAVGLLLTTVVLLRVRLRFPLRAGMLGITALAAPMLVLGLAPETTPLVLAMLIAGAGTEVFELGWNLAMQENIPEELLSRASSYDMLGSFVAMPVGQLLYGPLGDWLGYRSVLVASGVLYLVVCLATYAVPAVRILPRAGAEPEAVRA</sequence>
<dbReference type="InterPro" id="IPR010290">
    <property type="entry name" value="TM_effector"/>
</dbReference>
<evidence type="ECO:0000259" key="8">
    <source>
        <dbReference type="PROSITE" id="PS50850"/>
    </source>
</evidence>
<dbReference type="InterPro" id="IPR020846">
    <property type="entry name" value="MFS_dom"/>
</dbReference>
<gene>
    <name evidence="9" type="ORF">BJZ21_000507</name>
</gene>
<dbReference type="GO" id="GO:0022857">
    <property type="term" value="F:transmembrane transporter activity"/>
    <property type="evidence" value="ECO:0007669"/>
    <property type="project" value="InterPro"/>
</dbReference>
<dbReference type="Gene3D" id="1.20.1250.20">
    <property type="entry name" value="MFS general substrate transporter like domains"/>
    <property type="match status" value="1"/>
</dbReference>
<dbReference type="EMBL" id="JACCBG010000001">
    <property type="protein sequence ID" value="NYD40424.1"/>
    <property type="molecule type" value="Genomic_DNA"/>
</dbReference>
<feature type="transmembrane region" description="Helical" evidence="7">
    <location>
        <begin position="56"/>
        <end position="75"/>
    </location>
</feature>
<dbReference type="GO" id="GO:0005886">
    <property type="term" value="C:plasma membrane"/>
    <property type="evidence" value="ECO:0007669"/>
    <property type="project" value="UniProtKB-SubCell"/>
</dbReference>
<dbReference type="SUPFAM" id="SSF103473">
    <property type="entry name" value="MFS general substrate transporter"/>
    <property type="match status" value="1"/>
</dbReference>
<feature type="transmembrane region" description="Helical" evidence="7">
    <location>
        <begin position="380"/>
        <end position="398"/>
    </location>
</feature>
<accession>A0A7Y9E3H9</accession>
<evidence type="ECO:0000256" key="4">
    <source>
        <dbReference type="ARBA" id="ARBA00022692"/>
    </source>
</evidence>
<feature type="transmembrane region" description="Helical" evidence="7">
    <location>
        <begin position="293"/>
        <end position="309"/>
    </location>
</feature>
<dbReference type="PROSITE" id="PS50850">
    <property type="entry name" value="MFS"/>
    <property type="match status" value="1"/>
</dbReference>
<evidence type="ECO:0000256" key="3">
    <source>
        <dbReference type="ARBA" id="ARBA00022475"/>
    </source>
</evidence>
<feature type="transmembrane region" description="Helical" evidence="7">
    <location>
        <begin position="261"/>
        <end position="281"/>
    </location>
</feature>
<dbReference type="AlphaFoldDB" id="A0A7Y9E3H9"/>
<dbReference type="PANTHER" id="PTHR23513">
    <property type="entry name" value="INTEGRAL MEMBRANE EFFLUX PROTEIN-RELATED"/>
    <property type="match status" value="1"/>
</dbReference>
<keyword evidence="5 7" id="KW-1133">Transmembrane helix</keyword>
<keyword evidence="4 7" id="KW-0812">Transmembrane</keyword>
<evidence type="ECO:0000256" key="2">
    <source>
        <dbReference type="ARBA" id="ARBA00022448"/>
    </source>
</evidence>
<evidence type="ECO:0000256" key="6">
    <source>
        <dbReference type="ARBA" id="ARBA00023136"/>
    </source>
</evidence>
<feature type="transmembrane region" description="Helical" evidence="7">
    <location>
        <begin position="26"/>
        <end position="44"/>
    </location>
</feature>
<keyword evidence="6 7" id="KW-0472">Membrane</keyword>
<comment type="caution">
    <text evidence="9">The sequence shown here is derived from an EMBL/GenBank/DDBJ whole genome shotgun (WGS) entry which is preliminary data.</text>
</comment>
<protein>
    <submittedName>
        <fullName evidence="9">MFS family permease</fullName>
    </submittedName>
</protein>
<evidence type="ECO:0000313" key="9">
    <source>
        <dbReference type="EMBL" id="NYD40424.1"/>
    </source>
</evidence>
<dbReference type="Pfam" id="PF05977">
    <property type="entry name" value="MFS_3"/>
    <property type="match status" value="1"/>
</dbReference>
<name>A0A7Y9E3H9_9ACTN</name>
<keyword evidence="3" id="KW-1003">Cell membrane</keyword>
<keyword evidence="10" id="KW-1185">Reference proteome</keyword>
<evidence type="ECO:0000256" key="1">
    <source>
        <dbReference type="ARBA" id="ARBA00004651"/>
    </source>
</evidence>
<keyword evidence="2" id="KW-0813">Transport</keyword>
<reference evidence="9 10" key="1">
    <citation type="submission" date="2020-07" db="EMBL/GenBank/DDBJ databases">
        <title>Sequencing the genomes of 1000 actinobacteria strains.</title>
        <authorList>
            <person name="Klenk H.-P."/>
        </authorList>
    </citation>
    <scope>NUCLEOTIDE SEQUENCE [LARGE SCALE GENOMIC DNA]</scope>
    <source>
        <strain evidence="9 10">DSM 21350</strain>
    </source>
</reference>